<dbReference type="EMBL" id="CAKXYP010000009">
    <property type="protein sequence ID" value="CAH9416516.1"/>
    <property type="molecule type" value="Genomic_DNA"/>
</dbReference>
<proteinExistence type="predicted"/>
<comment type="caution">
    <text evidence="1">The sequence shown here is derived from an EMBL/GenBank/DDBJ whole genome shotgun (WGS) entry which is preliminary data.</text>
</comment>
<name>A0ABN8V4U9_STRGL</name>
<protein>
    <submittedName>
        <fullName evidence="1">Uncharacterized protein</fullName>
    </submittedName>
</protein>
<organism evidence="1 2">
    <name type="scientific">Streptomyces globisporus</name>
    <dbReference type="NCBI Taxonomy" id="1908"/>
    <lineage>
        <taxon>Bacteria</taxon>
        <taxon>Bacillati</taxon>
        <taxon>Actinomycetota</taxon>
        <taxon>Actinomycetes</taxon>
        <taxon>Kitasatosporales</taxon>
        <taxon>Streptomycetaceae</taxon>
        <taxon>Streptomyces</taxon>
    </lineage>
</organism>
<gene>
    <name evidence="1" type="ORF">SGL43_03541</name>
</gene>
<keyword evidence="2" id="KW-1185">Reference proteome</keyword>
<accession>A0ABN8V4U9</accession>
<sequence>MTRHRGHDHSDVSLTTLFMLERPVDPHKTPGTGLAEKEFWR</sequence>
<evidence type="ECO:0000313" key="1">
    <source>
        <dbReference type="EMBL" id="CAH9416516.1"/>
    </source>
</evidence>
<reference evidence="1" key="1">
    <citation type="submission" date="2022-03" db="EMBL/GenBank/DDBJ databases">
        <authorList>
            <person name="Leyn A S."/>
        </authorList>
    </citation>
    <scope>NUCLEOTIDE SEQUENCE</scope>
    <source>
        <strain evidence="1">Streptomyces globisporus 4-3</strain>
    </source>
</reference>
<dbReference type="Proteomes" id="UP001154015">
    <property type="component" value="Unassembled WGS sequence"/>
</dbReference>
<evidence type="ECO:0000313" key="2">
    <source>
        <dbReference type="Proteomes" id="UP001154015"/>
    </source>
</evidence>